<proteinExistence type="predicted"/>
<gene>
    <name evidence="1" type="ORF">GCM10017083_37400</name>
</gene>
<comment type="caution">
    <text evidence="1">The sequence shown here is derived from an EMBL/GenBank/DDBJ whole genome shotgun (WGS) entry which is preliminary data.</text>
</comment>
<keyword evidence="2" id="KW-1185">Reference proteome</keyword>
<dbReference type="InterPro" id="IPR009922">
    <property type="entry name" value="DUF1457"/>
</dbReference>
<reference evidence="1" key="2">
    <citation type="submission" date="2020-09" db="EMBL/GenBank/DDBJ databases">
        <authorList>
            <person name="Sun Q."/>
            <person name="Kim S."/>
        </authorList>
    </citation>
    <scope>NUCLEOTIDE SEQUENCE</scope>
    <source>
        <strain evidence="1">KCTC 42651</strain>
    </source>
</reference>
<evidence type="ECO:0008006" key="3">
    <source>
        <dbReference type="Google" id="ProtNLM"/>
    </source>
</evidence>
<dbReference type="EMBL" id="BMZS01000009">
    <property type="protein sequence ID" value="GHD56827.1"/>
    <property type="molecule type" value="Genomic_DNA"/>
</dbReference>
<dbReference type="AlphaFoldDB" id="A0A919CRB5"/>
<dbReference type="RefSeq" id="WP_189992461.1">
    <property type="nucleotide sequence ID" value="NZ_BMZS01000009.1"/>
</dbReference>
<dbReference type="Pfam" id="PF07310">
    <property type="entry name" value="PAS_5"/>
    <property type="match status" value="1"/>
</dbReference>
<organism evidence="1 2">
    <name type="scientific">Thalassobaculum fulvum</name>
    <dbReference type="NCBI Taxonomy" id="1633335"/>
    <lineage>
        <taxon>Bacteria</taxon>
        <taxon>Pseudomonadati</taxon>
        <taxon>Pseudomonadota</taxon>
        <taxon>Alphaproteobacteria</taxon>
        <taxon>Rhodospirillales</taxon>
        <taxon>Thalassobaculaceae</taxon>
        <taxon>Thalassobaculum</taxon>
    </lineage>
</organism>
<sequence length="170" mass="18830">MSEEGPAPVRPGDLGDDDLGQLARYWFELATEAGGVPPRSAFDPARVERLLPRLIVVEHLGGQDFRYRLLGTEVDRFTKARYTGKRTSEIEGHGPGNRIHALYVATLAFECPIGMALPYVGRSSVCTSVRQIAVPFRTAEEPDQIVSLIEFVMKPNVIPRLLAASDRRLI</sequence>
<reference evidence="1" key="1">
    <citation type="journal article" date="2014" name="Int. J. Syst. Evol. Microbiol.">
        <title>Complete genome sequence of Corynebacterium casei LMG S-19264T (=DSM 44701T), isolated from a smear-ripened cheese.</title>
        <authorList>
            <consortium name="US DOE Joint Genome Institute (JGI-PGF)"/>
            <person name="Walter F."/>
            <person name="Albersmeier A."/>
            <person name="Kalinowski J."/>
            <person name="Ruckert C."/>
        </authorList>
    </citation>
    <scope>NUCLEOTIDE SEQUENCE</scope>
    <source>
        <strain evidence="1">KCTC 42651</strain>
    </source>
</reference>
<accession>A0A919CRB5</accession>
<evidence type="ECO:0000313" key="1">
    <source>
        <dbReference type="EMBL" id="GHD56827.1"/>
    </source>
</evidence>
<dbReference type="Proteomes" id="UP000630353">
    <property type="component" value="Unassembled WGS sequence"/>
</dbReference>
<name>A0A919CRB5_9PROT</name>
<protein>
    <recommendedName>
        <fullName evidence="3">PAS domain-containing protein</fullName>
    </recommendedName>
</protein>
<evidence type="ECO:0000313" key="2">
    <source>
        <dbReference type="Proteomes" id="UP000630353"/>
    </source>
</evidence>